<dbReference type="AlphaFoldDB" id="A0A8H7HLH1"/>
<dbReference type="EMBL" id="JACYCD010000485">
    <property type="protein sequence ID" value="KAF8692772.1"/>
    <property type="molecule type" value="Genomic_DNA"/>
</dbReference>
<protein>
    <submittedName>
        <fullName evidence="1">Uncharacterized protein</fullName>
    </submittedName>
</protein>
<evidence type="ECO:0000313" key="2">
    <source>
        <dbReference type="Proteomes" id="UP000602905"/>
    </source>
</evidence>
<comment type="caution">
    <text evidence="1">The sequence shown here is derived from an EMBL/GenBank/DDBJ whole genome shotgun (WGS) entry which is preliminary data.</text>
</comment>
<accession>A0A8H7HLH1</accession>
<name>A0A8H7HLH1_9AGAM</name>
<sequence length="131" mass="15020">MQQRQIDHFVSRLTVKPWHWLRPRPDWRDYEQHVCSGSVNDTVVAIECPGVAAALYALPAPALIITVNDYFTLGARSRTWRNLKISNLVTIRLFAQTNFLVSAERLPGLNWLEDTLTIDKASASFKRRPTE</sequence>
<dbReference type="Proteomes" id="UP000602905">
    <property type="component" value="Unassembled WGS sequence"/>
</dbReference>
<reference evidence="1" key="1">
    <citation type="submission" date="2020-09" db="EMBL/GenBank/DDBJ databases">
        <title>Comparative genome analyses of four rice-infecting Rhizoctonia solani isolates reveal extensive enrichment of homogalacturonan modification genes.</title>
        <authorList>
            <person name="Lee D.-Y."/>
            <person name="Jeon J."/>
            <person name="Kim K.-T."/>
            <person name="Cheong K."/>
            <person name="Song H."/>
            <person name="Choi G."/>
            <person name="Ko J."/>
            <person name="Opiyo S.O."/>
            <person name="Zuo S."/>
            <person name="Madhav S."/>
            <person name="Lee Y.-H."/>
            <person name="Wang G.-L."/>
        </authorList>
    </citation>
    <scope>NUCLEOTIDE SEQUENCE</scope>
    <source>
        <strain evidence="1">AG1-IA WGL</strain>
    </source>
</reference>
<proteinExistence type="predicted"/>
<evidence type="ECO:0000313" key="1">
    <source>
        <dbReference type="EMBL" id="KAF8692772.1"/>
    </source>
</evidence>
<feature type="non-terminal residue" evidence="1">
    <location>
        <position position="131"/>
    </location>
</feature>
<gene>
    <name evidence="1" type="ORF">RHS03_08561</name>
</gene>
<organism evidence="1 2">
    <name type="scientific">Rhizoctonia solani</name>
    <dbReference type="NCBI Taxonomy" id="456999"/>
    <lineage>
        <taxon>Eukaryota</taxon>
        <taxon>Fungi</taxon>
        <taxon>Dikarya</taxon>
        <taxon>Basidiomycota</taxon>
        <taxon>Agaricomycotina</taxon>
        <taxon>Agaricomycetes</taxon>
        <taxon>Cantharellales</taxon>
        <taxon>Ceratobasidiaceae</taxon>
        <taxon>Rhizoctonia</taxon>
    </lineage>
</organism>